<dbReference type="InterPro" id="IPR004393">
    <property type="entry name" value="NadC"/>
</dbReference>
<keyword evidence="6 9" id="KW-0328">Glycosyltransferase</keyword>
<evidence type="ECO:0000259" key="11">
    <source>
        <dbReference type="Pfam" id="PF02749"/>
    </source>
</evidence>
<evidence type="ECO:0000256" key="9">
    <source>
        <dbReference type="PIRNR" id="PIRNR006250"/>
    </source>
</evidence>
<dbReference type="Pfam" id="PF02749">
    <property type="entry name" value="QRPTase_N"/>
    <property type="match status" value="1"/>
</dbReference>
<keyword evidence="13" id="KW-1185">Reference proteome</keyword>
<dbReference type="NCBIfam" id="TIGR00078">
    <property type="entry name" value="nadC"/>
    <property type="match status" value="1"/>
</dbReference>
<dbReference type="SUPFAM" id="SSF54675">
    <property type="entry name" value="Nicotinate/Quinolinate PRTase N-terminal domain-like"/>
    <property type="match status" value="1"/>
</dbReference>
<evidence type="ECO:0000259" key="10">
    <source>
        <dbReference type="Pfam" id="PF01729"/>
    </source>
</evidence>
<gene>
    <name evidence="12" type="ORF">AUC61_05970</name>
</gene>
<evidence type="ECO:0000256" key="2">
    <source>
        <dbReference type="ARBA" id="ARBA00004893"/>
    </source>
</evidence>
<keyword evidence="5" id="KW-0662">Pyridine nucleotide biosynthesis</keyword>
<feature type="domain" description="Quinolinate phosphoribosyl transferase N-terminal" evidence="11">
    <location>
        <begin position="29"/>
        <end position="113"/>
    </location>
</feature>
<dbReference type="Proteomes" id="UP001320513">
    <property type="component" value="Unassembled WGS sequence"/>
</dbReference>
<dbReference type="Gene3D" id="3.90.1170.20">
    <property type="entry name" value="Quinolinate phosphoribosyl transferase, N-terminal domain"/>
    <property type="match status" value="1"/>
</dbReference>
<dbReference type="EMBL" id="LOHG01000003">
    <property type="protein sequence ID" value="MCI8209081.1"/>
    <property type="molecule type" value="Genomic_DNA"/>
</dbReference>
<evidence type="ECO:0000256" key="7">
    <source>
        <dbReference type="ARBA" id="ARBA00022679"/>
    </source>
</evidence>
<dbReference type="InterPro" id="IPR022412">
    <property type="entry name" value="Quinolinate_PRibosylTrfase_N"/>
</dbReference>
<evidence type="ECO:0000256" key="4">
    <source>
        <dbReference type="ARBA" id="ARBA00011944"/>
    </source>
</evidence>
<dbReference type="SUPFAM" id="SSF51690">
    <property type="entry name" value="Nicotinate/Quinolinate PRTase C-terminal domain-like"/>
    <property type="match status" value="1"/>
</dbReference>
<reference evidence="12 13" key="1">
    <citation type="submission" date="2015-12" db="EMBL/GenBank/DDBJ databases">
        <title>Phylogenomics in the description of a new species in the Pseudomonas syringae group.</title>
        <authorList>
            <person name="Busquets A."/>
            <person name="Gomila M."/>
            <person name="Beiki F."/>
            <person name="Rahimian H."/>
            <person name="Mulet M."/>
            <person name="Sanchez D."/>
            <person name="Garcia-Valdes E."/>
            <person name="Lalucat J."/>
        </authorList>
    </citation>
    <scope>NUCLEOTIDE SEQUENCE [LARGE SCALE GENOMIC DNA]</scope>
    <source>
        <strain evidence="12 13">S25</strain>
    </source>
</reference>
<dbReference type="EC" id="2.4.2.19" evidence="4"/>
<dbReference type="PANTHER" id="PTHR32179:SF3">
    <property type="entry name" value="NICOTINATE-NUCLEOTIDE PYROPHOSPHORYLASE [CARBOXYLATING]"/>
    <property type="match status" value="1"/>
</dbReference>
<proteinExistence type="inferred from homology"/>
<dbReference type="PANTHER" id="PTHR32179">
    <property type="entry name" value="NICOTINATE-NUCLEOTIDE PYROPHOSPHORYLASE [CARBOXYLATING]"/>
    <property type="match status" value="1"/>
</dbReference>
<comment type="pathway">
    <text evidence="2">Cofactor biosynthesis; NAD(+) biosynthesis; nicotinate D-ribonucleotide from quinolinate: step 1/1.</text>
</comment>
<protein>
    <recommendedName>
        <fullName evidence="4">nicotinate-nucleotide diphosphorylase (carboxylating)</fullName>
        <ecNumber evidence="4">2.4.2.19</ecNumber>
    </recommendedName>
    <alternativeName>
        <fullName evidence="8">Quinolinate phosphoribosyltransferase [decarboxylating]</fullName>
    </alternativeName>
</protein>
<evidence type="ECO:0000256" key="3">
    <source>
        <dbReference type="ARBA" id="ARBA00009400"/>
    </source>
</evidence>
<keyword evidence="7 9" id="KW-0808">Transferase</keyword>
<evidence type="ECO:0000313" key="13">
    <source>
        <dbReference type="Proteomes" id="UP001320513"/>
    </source>
</evidence>
<dbReference type="InterPro" id="IPR036068">
    <property type="entry name" value="Nicotinate_pribotase-like_C"/>
</dbReference>
<dbReference type="InterPro" id="IPR002638">
    <property type="entry name" value="Quinolinate_PRibosylTrfase_C"/>
</dbReference>
<comment type="caution">
    <text evidence="12">The sequence shown here is derived from an EMBL/GenBank/DDBJ whole genome shotgun (WGS) entry which is preliminary data.</text>
</comment>
<organism evidence="12 13">
    <name type="scientific">Pseudomonas maioricensis</name>
    <dbReference type="NCBI Taxonomy" id="1766623"/>
    <lineage>
        <taxon>Bacteria</taxon>
        <taxon>Pseudomonadati</taxon>
        <taxon>Pseudomonadota</taxon>
        <taxon>Gammaproteobacteria</taxon>
        <taxon>Pseudomonadales</taxon>
        <taxon>Pseudomonadaceae</taxon>
        <taxon>Pseudomonas</taxon>
    </lineage>
</organism>
<dbReference type="RefSeq" id="WP_243244978.1">
    <property type="nucleotide sequence ID" value="NZ_LOHG01000003.1"/>
</dbReference>
<evidence type="ECO:0000313" key="12">
    <source>
        <dbReference type="EMBL" id="MCI8209081.1"/>
    </source>
</evidence>
<sequence length="282" mass="30277">MPNLQLATLTAEIEANVRRALLEDVGSGDITAQLIPAERLAKATVISRDAAVIAGTAWVDAVFRQLDPRVAVHWQVVDGEQVQPNQALFHLEGPARSLLTGERSALNFLQMLSGVATKARHYADMVANTQVKLLDTRKTLPGLRFAQKYAVTCGGCHNHRIGLFDAFLIKENHIAACGGIAQAIAAAHKIAPGKPVEIEVESLDELREALDAGADIVMLDELSLDDMREAVRLNAGRAKLEASGGINDDTLLVIAETGVDYISIGAMTKDVKAVDLSMRLSL</sequence>
<dbReference type="PIRSF" id="PIRSF006250">
    <property type="entry name" value="NadC_ModD"/>
    <property type="match status" value="1"/>
</dbReference>
<dbReference type="InterPro" id="IPR027277">
    <property type="entry name" value="NadC/ModD"/>
</dbReference>
<evidence type="ECO:0000256" key="5">
    <source>
        <dbReference type="ARBA" id="ARBA00022642"/>
    </source>
</evidence>
<evidence type="ECO:0000256" key="8">
    <source>
        <dbReference type="ARBA" id="ARBA00033102"/>
    </source>
</evidence>
<name>A0ABS9ZEN5_9PSED</name>
<feature type="domain" description="Quinolinate phosphoribosyl transferase C-terminal" evidence="10">
    <location>
        <begin position="115"/>
        <end position="279"/>
    </location>
</feature>
<evidence type="ECO:0000256" key="1">
    <source>
        <dbReference type="ARBA" id="ARBA00003237"/>
    </source>
</evidence>
<comment type="function">
    <text evidence="1">Involved in the catabolism of quinolinic acid (QA).</text>
</comment>
<accession>A0ABS9ZEN5</accession>
<evidence type="ECO:0000256" key="6">
    <source>
        <dbReference type="ARBA" id="ARBA00022676"/>
    </source>
</evidence>
<dbReference type="InterPro" id="IPR037128">
    <property type="entry name" value="Quinolinate_PRibosylTase_N_sf"/>
</dbReference>
<comment type="similarity">
    <text evidence="3 9">Belongs to the NadC/ModD family.</text>
</comment>
<dbReference type="Pfam" id="PF01729">
    <property type="entry name" value="QRPTase_C"/>
    <property type="match status" value="1"/>
</dbReference>
<dbReference type="Gene3D" id="3.20.20.70">
    <property type="entry name" value="Aldolase class I"/>
    <property type="match status" value="1"/>
</dbReference>
<dbReference type="CDD" id="cd01572">
    <property type="entry name" value="QPRTase"/>
    <property type="match status" value="1"/>
</dbReference>
<dbReference type="InterPro" id="IPR013785">
    <property type="entry name" value="Aldolase_TIM"/>
</dbReference>